<dbReference type="GO" id="GO:0005829">
    <property type="term" value="C:cytosol"/>
    <property type="evidence" value="ECO:0007669"/>
    <property type="project" value="TreeGrafter"/>
</dbReference>
<dbReference type="PIRSF" id="PIRSF000110">
    <property type="entry name" value="G6PD"/>
    <property type="match status" value="1"/>
</dbReference>
<sequence length="513" mass="58872">MTSSFSEEVRKQVETQLHGGITIVVLGASGDLAKKKTFPALFGLYRNGFFPPKTHIVGYARTKMTHEEYHKRVSQYIKVPEVFRKQLNEFLAISTYVDGQYDEDASYQNLNKHIEKIENDSHIADGHKNRLFYMALPPSVFIPVAKGLKKNVYSRGSINRVVVEKPFGMDLDSSRRLDKELGALFSEDEIYRIDHYLGKEMVKNIMTLRFANVFFGSIWNAQHIENVQITFKEPFGTEGRGGYFDEFGIIRDVIQNHLFQVLSLLAMERPISMSAEAIRDEKVKVLRCIPPIVVSDALVGQYGKSVDGTKPGYLEDDTLKNKQSVTPTFATLVAWINNERWQGVPFILKAGKALNESKVDVRIQFKNVAGQLFKEVPRNELVIRVQPNEAVYMKFNNKLPGLSFQTTISELDLSYHRRYSDLRIPDAYEALILDVLRGDHSNFVRNDELDVAWTIFTPLLHELETSKVKPIEYAYGSRGPKQLDEFVKRYGFRRHQEQYIWPIQNVDGTGSRK</sequence>
<evidence type="ECO:0000313" key="1">
    <source>
        <dbReference type="EMBL" id="RUP51149.1"/>
    </source>
</evidence>
<dbReference type="Gene3D" id="3.30.360.10">
    <property type="entry name" value="Dihydrodipicolinate Reductase, domain 2"/>
    <property type="match status" value="1"/>
</dbReference>
<dbReference type="PROSITE" id="PS00069">
    <property type="entry name" value="G6P_DEHYDROGENASE"/>
    <property type="match status" value="1"/>
</dbReference>
<evidence type="ECO:0000313" key="2">
    <source>
        <dbReference type="Proteomes" id="UP000268093"/>
    </source>
</evidence>
<dbReference type="InterPro" id="IPR022674">
    <property type="entry name" value="G6P_DH_NAD-bd"/>
</dbReference>
<organism evidence="1 2">
    <name type="scientific">Jimgerdemannia flammicorona</name>
    <dbReference type="NCBI Taxonomy" id="994334"/>
    <lineage>
        <taxon>Eukaryota</taxon>
        <taxon>Fungi</taxon>
        <taxon>Fungi incertae sedis</taxon>
        <taxon>Mucoromycota</taxon>
        <taxon>Mucoromycotina</taxon>
        <taxon>Endogonomycetes</taxon>
        <taxon>Endogonales</taxon>
        <taxon>Endogonaceae</taxon>
        <taxon>Jimgerdemannia</taxon>
    </lineage>
</organism>
<dbReference type="Pfam" id="PF02781">
    <property type="entry name" value="G6PD_C"/>
    <property type="match status" value="1"/>
</dbReference>
<dbReference type="NCBIfam" id="TIGR00871">
    <property type="entry name" value="zwf"/>
    <property type="match status" value="1"/>
</dbReference>
<dbReference type="GO" id="GO:0006006">
    <property type="term" value="P:glucose metabolic process"/>
    <property type="evidence" value="ECO:0007669"/>
    <property type="project" value="UniProtKB-KW"/>
</dbReference>
<dbReference type="UniPathway" id="UPA00115">
    <property type="reaction ID" value="UER00408"/>
</dbReference>
<dbReference type="HAMAP" id="MF_00966">
    <property type="entry name" value="G6PD"/>
    <property type="match status" value="1"/>
</dbReference>
<dbReference type="Proteomes" id="UP000268093">
    <property type="component" value="Unassembled WGS sequence"/>
</dbReference>
<keyword evidence="2" id="KW-1185">Reference proteome</keyword>
<dbReference type="InterPro" id="IPR036291">
    <property type="entry name" value="NAD(P)-bd_dom_sf"/>
</dbReference>
<dbReference type="OrthoDB" id="60984at2759"/>
<dbReference type="InterPro" id="IPR019796">
    <property type="entry name" value="G6P_DH_AS"/>
</dbReference>
<comment type="caution">
    <text evidence="1">The sequence shown here is derived from an EMBL/GenBank/DDBJ whole genome shotgun (WGS) entry which is preliminary data.</text>
</comment>
<dbReference type="PRINTS" id="PR00079">
    <property type="entry name" value="G6PDHDRGNASE"/>
</dbReference>
<accession>A0A433DJY3</accession>
<dbReference type="GO" id="GO:0004345">
    <property type="term" value="F:glucose-6-phosphate dehydrogenase activity"/>
    <property type="evidence" value="ECO:0007669"/>
    <property type="project" value="UniProtKB-EC"/>
</dbReference>
<dbReference type="SUPFAM" id="SSF51735">
    <property type="entry name" value="NAD(P)-binding Rossmann-fold domains"/>
    <property type="match status" value="1"/>
</dbReference>
<protein>
    <submittedName>
        <fullName evidence="1">Glucose-6-phosphate 1-dehydrogenase</fullName>
    </submittedName>
</protein>
<reference evidence="1 2" key="1">
    <citation type="journal article" date="2018" name="New Phytol.">
        <title>Phylogenomics of Endogonaceae and evolution of mycorrhizas within Mucoromycota.</title>
        <authorList>
            <person name="Chang Y."/>
            <person name="Desiro A."/>
            <person name="Na H."/>
            <person name="Sandor L."/>
            <person name="Lipzen A."/>
            <person name="Clum A."/>
            <person name="Barry K."/>
            <person name="Grigoriev I.V."/>
            <person name="Martin F.M."/>
            <person name="Stajich J.E."/>
            <person name="Smith M.E."/>
            <person name="Bonito G."/>
            <person name="Spatafora J.W."/>
        </authorList>
    </citation>
    <scope>NUCLEOTIDE SEQUENCE [LARGE SCALE GENOMIC DNA]</scope>
    <source>
        <strain evidence="1 2">GMNB39</strain>
    </source>
</reference>
<dbReference type="InterPro" id="IPR001282">
    <property type="entry name" value="G6P_DH"/>
</dbReference>
<dbReference type="GO" id="GO:0050661">
    <property type="term" value="F:NADP binding"/>
    <property type="evidence" value="ECO:0007669"/>
    <property type="project" value="InterPro"/>
</dbReference>
<name>A0A433DJY3_9FUNG</name>
<dbReference type="GO" id="GO:0009051">
    <property type="term" value="P:pentose-phosphate shunt, oxidative branch"/>
    <property type="evidence" value="ECO:0007669"/>
    <property type="project" value="TreeGrafter"/>
</dbReference>
<dbReference type="PANTHER" id="PTHR23429:SF0">
    <property type="entry name" value="GLUCOSE-6-PHOSPHATE 1-DEHYDROGENASE"/>
    <property type="match status" value="1"/>
</dbReference>
<gene>
    <name evidence="1" type="ORF">BC936DRAFT_149632</name>
</gene>
<proteinExistence type="inferred from homology"/>
<dbReference type="InterPro" id="IPR022675">
    <property type="entry name" value="G6P_DH_C"/>
</dbReference>
<dbReference type="Pfam" id="PF00479">
    <property type="entry name" value="G6PD_N"/>
    <property type="match status" value="1"/>
</dbReference>
<dbReference type="EMBL" id="RBNI01000914">
    <property type="protein sequence ID" value="RUP51149.1"/>
    <property type="molecule type" value="Genomic_DNA"/>
</dbReference>
<dbReference type="PANTHER" id="PTHR23429">
    <property type="entry name" value="GLUCOSE-6-PHOSPHATE 1-DEHYDROGENASE G6PD"/>
    <property type="match status" value="1"/>
</dbReference>
<dbReference type="SUPFAM" id="SSF55347">
    <property type="entry name" value="Glyceraldehyde-3-phosphate dehydrogenase-like, C-terminal domain"/>
    <property type="match status" value="1"/>
</dbReference>
<dbReference type="Gene3D" id="3.40.50.720">
    <property type="entry name" value="NAD(P)-binding Rossmann-like Domain"/>
    <property type="match status" value="1"/>
</dbReference>